<protein>
    <recommendedName>
        <fullName evidence="3">DUF5610 domain-containing protein</fullName>
    </recommendedName>
</protein>
<proteinExistence type="predicted"/>
<comment type="caution">
    <text evidence="1">The sequence shown here is derived from an EMBL/GenBank/DDBJ whole genome shotgun (WGS) entry which is preliminary data.</text>
</comment>
<evidence type="ECO:0000313" key="1">
    <source>
        <dbReference type="EMBL" id="MDO0823128.1"/>
    </source>
</evidence>
<dbReference type="EMBL" id="JAMJEV010000007">
    <property type="protein sequence ID" value="MDO0823128.1"/>
    <property type="molecule type" value="Genomic_DNA"/>
</dbReference>
<sequence>MAINPVSTSTQSGITNAVKVIDSDHTSKVAAADTTQVIPVTEAAVYETSEQTTNKTKITYTKDSATLSEISKQVDVKMSNLREIVENLITMQSVKICEGKGLSYDQIMKKYDGKLKDFYQNLEVDDSTRLNAQQEISEDGFWGVKQTSERAIEFAKALSGGDPSKVALLRDAIEKGFKAAEKAWGGELPEICKQTHEATLKGLDDWANEAIHSA</sequence>
<gene>
    <name evidence="1" type="ORF">M8H41_09710</name>
</gene>
<evidence type="ECO:0000313" key="2">
    <source>
        <dbReference type="Proteomes" id="UP001176021"/>
    </source>
</evidence>
<evidence type="ECO:0008006" key="3">
    <source>
        <dbReference type="Google" id="ProtNLM"/>
    </source>
</evidence>
<dbReference type="RefSeq" id="WP_302048639.1">
    <property type="nucleotide sequence ID" value="NZ_JAMJEV010000007.1"/>
</dbReference>
<accession>A0ABT8QST3</accession>
<dbReference type="Proteomes" id="UP001176021">
    <property type="component" value="Unassembled WGS sequence"/>
</dbReference>
<keyword evidence="2" id="KW-1185">Reference proteome</keyword>
<name>A0ABT8QST3_9FIRM</name>
<reference evidence="1" key="1">
    <citation type="submission" date="2022-05" db="EMBL/GenBank/DDBJ databases">
        <title>Expanded diversity of anoxic marine methylotrophy in a Black Sea sulfate reducing microorganism.</title>
        <authorList>
            <person name="Fischer P.Q."/>
            <person name="Stams A.J.M."/>
            <person name="Villanueva L."/>
            <person name="Sousa D.Z."/>
        </authorList>
    </citation>
    <scope>NUCLEOTIDE SEQUENCE</scope>
    <source>
        <strain evidence="1">P130</strain>
    </source>
</reference>
<organism evidence="1 2">
    <name type="scientific">Desulfosporosinus nitroreducens</name>
    <dbReference type="NCBI Taxonomy" id="2018668"/>
    <lineage>
        <taxon>Bacteria</taxon>
        <taxon>Bacillati</taxon>
        <taxon>Bacillota</taxon>
        <taxon>Clostridia</taxon>
        <taxon>Eubacteriales</taxon>
        <taxon>Desulfitobacteriaceae</taxon>
        <taxon>Desulfosporosinus</taxon>
    </lineage>
</organism>